<organism evidence="3 5">
    <name type="scientific">Rotaria socialis</name>
    <dbReference type="NCBI Taxonomy" id="392032"/>
    <lineage>
        <taxon>Eukaryota</taxon>
        <taxon>Metazoa</taxon>
        <taxon>Spiralia</taxon>
        <taxon>Gnathifera</taxon>
        <taxon>Rotifera</taxon>
        <taxon>Eurotatoria</taxon>
        <taxon>Bdelloidea</taxon>
        <taxon>Philodinida</taxon>
        <taxon>Philodinidae</taxon>
        <taxon>Rotaria</taxon>
    </lineage>
</organism>
<dbReference type="EMBL" id="CAJOBO010007810">
    <property type="protein sequence ID" value="CAF4578055.1"/>
    <property type="molecule type" value="Genomic_DNA"/>
</dbReference>
<dbReference type="PANTHER" id="PTHR12566:SF9">
    <property type="entry name" value="CYTOPLASMIC POLYADENYLATION ELEMENT-BINDING PROTEIN 1"/>
    <property type="match status" value="1"/>
</dbReference>
<dbReference type="AlphaFoldDB" id="A0A818BQ84"/>
<evidence type="ECO:0000313" key="3">
    <source>
        <dbReference type="EMBL" id="CAF3417911.1"/>
    </source>
</evidence>
<dbReference type="Proteomes" id="UP000663833">
    <property type="component" value="Unassembled WGS sequence"/>
</dbReference>
<dbReference type="InterPro" id="IPR034819">
    <property type="entry name" value="CPEB"/>
</dbReference>
<dbReference type="PANTHER" id="PTHR12566">
    <property type="entry name" value="CYTOPLASMIC POLYADENYLATION ELEMENT BINDING PROTEIN CPEB"/>
    <property type="match status" value="1"/>
</dbReference>
<keyword evidence="1" id="KW-0694">RNA-binding</keyword>
<proteinExistence type="predicted"/>
<reference evidence="3" key="1">
    <citation type="submission" date="2021-02" db="EMBL/GenBank/DDBJ databases">
        <authorList>
            <person name="Nowell W R."/>
        </authorList>
    </citation>
    <scope>NUCLEOTIDE SEQUENCE</scope>
</reference>
<dbReference type="Gene3D" id="4.10.640.40">
    <property type="entry name" value="Cytoplasmic polyadenylation element-binding protein, ZZ domain"/>
    <property type="match status" value="1"/>
</dbReference>
<evidence type="ECO:0000313" key="4">
    <source>
        <dbReference type="EMBL" id="CAF4578055.1"/>
    </source>
</evidence>
<evidence type="ECO:0000313" key="5">
    <source>
        <dbReference type="Proteomes" id="UP000663833"/>
    </source>
</evidence>
<dbReference type="GO" id="GO:0008135">
    <property type="term" value="F:translation factor activity, RNA binding"/>
    <property type="evidence" value="ECO:0007669"/>
    <property type="project" value="TreeGrafter"/>
</dbReference>
<evidence type="ECO:0000256" key="1">
    <source>
        <dbReference type="ARBA" id="ARBA00022884"/>
    </source>
</evidence>
<dbReference type="GO" id="GO:0045202">
    <property type="term" value="C:synapse"/>
    <property type="evidence" value="ECO:0007669"/>
    <property type="project" value="TreeGrafter"/>
</dbReference>
<dbReference type="GO" id="GO:0043005">
    <property type="term" value="C:neuron projection"/>
    <property type="evidence" value="ECO:0007669"/>
    <property type="project" value="TreeGrafter"/>
</dbReference>
<dbReference type="GO" id="GO:0005634">
    <property type="term" value="C:nucleus"/>
    <property type="evidence" value="ECO:0007669"/>
    <property type="project" value="TreeGrafter"/>
</dbReference>
<gene>
    <name evidence="4" type="ORF">HFQ381_LOCUS32371</name>
    <name evidence="3" type="ORF">LUA448_LOCUS19146</name>
</gene>
<dbReference type="GO" id="GO:0003730">
    <property type="term" value="F:mRNA 3'-UTR binding"/>
    <property type="evidence" value="ECO:0007669"/>
    <property type="project" value="InterPro"/>
</dbReference>
<sequence>MNNSTPTSTHPYLSDSVTCAGANEQWCQNMGQFFCRLLKCMKYYCATCWDLNPNHAITQNGINNSVDGEPLALIHKPLMRNSRSP</sequence>
<name>A0A818BQ84_9BILA</name>
<feature type="domain" description="Cytoplasmic polyadenylation element-binding protein ZZ" evidence="2">
    <location>
        <begin position="10"/>
        <end position="56"/>
    </location>
</feature>
<dbReference type="InterPro" id="IPR038446">
    <property type="entry name" value="CEBP_ZZ_sf"/>
</dbReference>
<dbReference type="EMBL" id="CAJNYD010002426">
    <property type="protein sequence ID" value="CAF3417911.1"/>
    <property type="molecule type" value="Genomic_DNA"/>
</dbReference>
<accession>A0A818BQ84</accession>
<dbReference type="Proteomes" id="UP000663851">
    <property type="component" value="Unassembled WGS sequence"/>
</dbReference>
<dbReference type="GO" id="GO:0043022">
    <property type="term" value="F:ribosome binding"/>
    <property type="evidence" value="ECO:0007669"/>
    <property type="project" value="TreeGrafter"/>
</dbReference>
<dbReference type="GO" id="GO:2000766">
    <property type="term" value="P:negative regulation of cytoplasmic translation"/>
    <property type="evidence" value="ECO:0007669"/>
    <property type="project" value="TreeGrafter"/>
</dbReference>
<evidence type="ECO:0000259" key="2">
    <source>
        <dbReference type="Pfam" id="PF16366"/>
    </source>
</evidence>
<dbReference type="Pfam" id="PF16366">
    <property type="entry name" value="CEBP_ZZ"/>
    <property type="match status" value="1"/>
</dbReference>
<protein>
    <recommendedName>
        <fullName evidence="2">Cytoplasmic polyadenylation element-binding protein ZZ domain-containing protein</fullName>
    </recommendedName>
</protein>
<dbReference type="InterPro" id="IPR032296">
    <property type="entry name" value="CEBP_ZZ"/>
</dbReference>
<comment type="caution">
    <text evidence="3">The sequence shown here is derived from an EMBL/GenBank/DDBJ whole genome shotgun (WGS) entry which is preliminary data.</text>
</comment>
<dbReference type="GO" id="GO:0000900">
    <property type="term" value="F:mRNA regulatory element binding translation repressor activity"/>
    <property type="evidence" value="ECO:0007669"/>
    <property type="project" value="TreeGrafter"/>
</dbReference>
<dbReference type="GO" id="GO:0005737">
    <property type="term" value="C:cytoplasm"/>
    <property type="evidence" value="ECO:0007669"/>
    <property type="project" value="TreeGrafter"/>
</dbReference>